<comment type="caution">
    <text evidence="2">The sequence shown here is derived from an EMBL/GenBank/DDBJ whole genome shotgun (WGS) entry which is preliminary data.</text>
</comment>
<evidence type="ECO:0000313" key="3">
    <source>
        <dbReference type="Proteomes" id="UP001602058"/>
    </source>
</evidence>
<dbReference type="EMBL" id="JBIAWJ010000016">
    <property type="protein sequence ID" value="MFF4525131.1"/>
    <property type="molecule type" value="Genomic_DNA"/>
</dbReference>
<gene>
    <name evidence="2" type="ORF">ACFY1D_27435</name>
</gene>
<keyword evidence="3" id="KW-1185">Reference proteome</keyword>
<evidence type="ECO:0000313" key="2">
    <source>
        <dbReference type="EMBL" id="MFF4525131.1"/>
    </source>
</evidence>
<evidence type="ECO:0000256" key="1">
    <source>
        <dbReference type="ARBA" id="ARBA00006484"/>
    </source>
</evidence>
<dbReference type="PANTHER" id="PTHR42760:SF123">
    <property type="entry name" value="OXIDOREDUCTASE"/>
    <property type="match status" value="1"/>
</dbReference>
<dbReference type="InterPro" id="IPR002347">
    <property type="entry name" value="SDR_fam"/>
</dbReference>
<protein>
    <submittedName>
        <fullName evidence="2">SDR family oxidoreductase</fullName>
    </submittedName>
</protein>
<dbReference type="Pfam" id="PF13561">
    <property type="entry name" value="adh_short_C2"/>
    <property type="match status" value="1"/>
</dbReference>
<dbReference type="CDD" id="cd05233">
    <property type="entry name" value="SDR_c"/>
    <property type="match status" value="1"/>
</dbReference>
<comment type="similarity">
    <text evidence="1">Belongs to the short-chain dehydrogenases/reductases (SDR) family.</text>
</comment>
<proteinExistence type="inferred from homology"/>
<reference evidence="2 3" key="1">
    <citation type="submission" date="2024-10" db="EMBL/GenBank/DDBJ databases">
        <title>The Natural Products Discovery Center: Release of the First 8490 Sequenced Strains for Exploring Actinobacteria Biosynthetic Diversity.</title>
        <authorList>
            <person name="Kalkreuter E."/>
            <person name="Kautsar S.A."/>
            <person name="Yang D."/>
            <person name="Bader C.D."/>
            <person name="Teijaro C.N."/>
            <person name="Fluegel L."/>
            <person name="Davis C.M."/>
            <person name="Simpson J.R."/>
            <person name="Lauterbach L."/>
            <person name="Steele A.D."/>
            <person name="Gui C."/>
            <person name="Meng S."/>
            <person name="Li G."/>
            <person name="Viehrig K."/>
            <person name="Ye F."/>
            <person name="Su P."/>
            <person name="Kiefer A.F."/>
            <person name="Nichols A."/>
            <person name="Cepeda A.J."/>
            <person name="Yan W."/>
            <person name="Fan B."/>
            <person name="Jiang Y."/>
            <person name="Adhikari A."/>
            <person name="Zheng C.-J."/>
            <person name="Schuster L."/>
            <person name="Cowan T.M."/>
            <person name="Smanski M.J."/>
            <person name="Chevrette M.G."/>
            <person name="De Carvalho L.P.S."/>
            <person name="Shen B."/>
        </authorList>
    </citation>
    <scope>NUCLEOTIDE SEQUENCE [LARGE SCALE GENOMIC DNA]</scope>
    <source>
        <strain evidence="2 3">NPDC001390</strain>
    </source>
</reference>
<dbReference type="PRINTS" id="PR00081">
    <property type="entry name" value="GDHRDH"/>
</dbReference>
<dbReference type="SUPFAM" id="SSF51735">
    <property type="entry name" value="NAD(P)-binding Rossmann-fold domains"/>
    <property type="match status" value="1"/>
</dbReference>
<dbReference type="Proteomes" id="UP001602058">
    <property type="component" value="Unassembled WGS sequence"/>
</dbReference>
<dbReference type="PANTHER" id="PTHR42760">
    <property type="entry name" value="SHORT-CHAIN DEHYDROGENASES/REDUCTASES FAMILY MEMBER"/>
    <property type="match status" value="1"/>
</dbReference>
<organism evidence="2 3">
    <name type="scientific">Streptomyces bluensis</name>
    <dbReference type="NCBI Taxonomy" id="33897"/>
    <lineage>
        <taxon>Bacteria</taxon>
        <taxon>Bacillati</taxon>
        <taxon>Actinomycetota</taxon>
        <taxon>Actinomycetes</taxon>
        <taxon>Kitasatosporales</taxon>
        <taxon>Streptomycetaceae</taxon>
        <taxon>Streptomyces</taxon>
    </lineage>
</organism>
<dbReference type="NCBIfam" id="NF005395">
    <property type="entry name" value="PRK06940.1"/>
    <property type="match status" value="1"/>
</dbReference>
<dbReference type="Pfam" id="PF00106">
    <property type="entry name" value="adh_short"/>
    <property type="match status" value="1"/>
</dbReference>
<dbReference type="InterPro" id="IPR036291">
    <property type="entry name" value="NAD(P)-bd_dom_sf"/>
</dbReference>
<accession>A0ABW6UP27</accession>
<name>A0ABW6UP27_9ACTN</name>
<dbReference type="RefSeq" id="WP_373305061.1">
    <property type="nucleotide sequence ID" value="NZ_BMVM01000005.1"/>
</dbReference>
<sequence>MTADIKEAAMADRLTDERRDVVVVTGAGGMGTAIARRLGSGRTLFLAESSRGHLDRAVAALTSEGYAVHGVLTDVSDRASVEKLAQEAAGAGRLCAVVHTAGVSPATASARTIIEVNLLGTVHVIDAFEKVATRGTSLVVISSMAGHYASLSRDDEAALATAEAEDLLGLAAVAAVGDDAGTAYMVSKRANHVRVEAAALAWNQRGATVNTVSPGVISTAMSQAEAESPSGAHMLRMLDDCGAGRTGTPGEIAEAVAFLTGPQARFITGTDLLVDGGQAAWVRRHMRH</sequence>
<dbReference type="Gene3D" id="3.40.50.720">
    <property type="entry name" value="NAD(P)-binding Rossmann-like Domain"/>
    <property type="match status" value="1"/>
</dbReference>